<dbReference type="VEuPathDB" id="FungiDB:jhhlp_003775"/>
<accession>A0A2N3N9R2</accession>
<reference evidence="2 3" key="1">
    <citation type="journal article" date="2017" name="G3 (Bethesda)">
        <title>First Draft Genome Sequence of the Pathogenic Fungus Lomentospora prolificans (Formerly Scedosporium prolificans).</title>
        <authorList>
            <person name="Luo R."/>
            <person name="Zimin A."/>
            <person name="Workman R."/>
            <person name="Fan Y."/>
            <person name="Pertea G."/>
            <person name="Grossman N."/>
            <person name="Wear M.P."/>
            <person name="Jia B."/>
            <person name="Miller H."/>
            <person name="Casadevall A."/>
            <person name="Timp W."/>
            <person name="Zhang S.X."/>
            <person name="Salzberg S.L."/>
        </authorList>
    </citation>
    <scope>NUCLEOTIDE SEQUENCE [LARGE SCALE GENOMIC DNA]</scope>
    <source>
        <strain evidence="2 3">JHH-5317</strain>
    </source>
</reference>
<sequence length="404" mass="44917">MDVKSIVVSLLLTSAPAWAARYPAGQCPADHGTALGATQARRTTCPLPVDDYTASRTEHWGPWTEEPKCVYPELKDEEDDVKFCVYTFGTYNLGEGISLLTTPEAAANIAGTLWDAEPAWRARNHLRRTVKSKASKGIKYRLKEIPGKGIGLIATRKISHKEVFLTDLPSLLIDSRLETLSNQPVEEFEDDRKEIYGQAVENLPGKSRVLGLAGSMGLSGFDNIFKTNSFLVAMEEGNHNGLFAQVSITDGGIRESTTTVTRNIPWGLPSDHRDFLTTNFFKFKCQCSLCTAPYEEKMAKDGRRRRMQEIEGLLKSDAAESYDNAVEMAQELINLANEEGLYGKMQELYLDLMSVFYDYADYDNALFFAESALGFAEDFEDPEGSTVLGIKANIEVLRGLIDKN</sequence>
<evidence type="ECO:0008006" key="4">
    <source>
        <dbReference type="Google" id="ProtNLM"/>
    </source>
</evidence>
<dbReference type="PANTHER" id="PTHR47332:SF6">
    <property type="entry name" value="SET DOMAIN-CONTAINING PROTEIN"/>
    <property type="match status" value="1"/>
</dbReference>
<dbReference type="STRING" id="41688.A0A2N3N9R2"/>
<dbReference type="InterPro" id="IPR011990">
    <property type="entry name" value="TPR-like_helical_dom_sf"/>
</dbReference>
<dbReference type="AlphaFoldDB" id="A0A2N3N9R2"/>
<feature type="signal peptide" evidence="1">
    <location>
        <begin position="1"/>
        <end position="19"/>
    </location>
</feature>
<organism evidence="2 3">
    <name type="scientific">Lomentospora prolificans</name>
    <dbReference type="NCBI Taxonomy" id="41688"/>
    <lineage>
        <taxon>Eukaryota</taxon>
        <taxon>Fungi</taxon>
        <taxon>Dikarya</taxon>
        <taxon>Ascomycota</taxon>
        <taxon>Pezizomycotina</taxon>
        <taxon>Sordariomycetes</taxon>
        <taxon>Hypocreomycetidae</taxon>
        <taxon>Microascales</taxon>
        <taxon>Microascaceae</taxon>
        <taxon>Lomentospora</taxon>
    </lineage>
</organism>
<dbReference type="Gene3D" id="1.25.40.10">
    <property type="entry name" value="Tetratricopeptide repeat domain"/>
    <property type="match status" value="1"/>
</dbReference>
<name>A0A2N3N9R2_9PEZI</name>
<evidence type="ECO:0000313" key="3">
    <source>
        <dbReference type="Proteomes" id="UP000233524"/>
    </source>
</evidence>
<evidence type="ECO:0000313" key="2">
    <source>
        <dbReference type="EMBL" id="PKS09161.1"/>
    </source>
</evidence>
<proteinExistence type="predicted"/>
<comment type="caution">
    <text evidence="2">The sequence shown here is derived from an EMBL/GenBank/DDBJ whole genome shotgun (WGS) entry which is preliminary data.</text>
</comment>
<evidence type="ECO:0000256" key="1">
    <source>
        <dbReference type="SAM" id="SignalP"/>
    </source>
</evidence>
<dbReference type="PANTHER" id="PTHR47332">
    <property type="entry name" value="SET DOMAIN-CONTAINING PROTEIN 5"/>
    <property type="match status" value="1"/>
</dbReference>
<dbReference type="Proteomes" id="UP000233524">
    <property type="component" value="Unassembled WGS sequence"/>
</dbReference>
<dbReference type="InterPro" id="IPR053185">
    <property type="entry name" value="SET_domain_protein"/>
</dbReference>
<gene>
    <name evidence="2" type="ORF">jhhlp_003775</name>
</gene>
<keyword evidence="3" id="KW-1185">Reference proteome</keyword>
<dbReference type="InParanoid" id="A0A2N3N9R2"/>
<dbReference type="OrthoDB" id="438641at2759"/>
<protein>
    <recommendedName>
        <fullName evidence="4">SET domain-containing protein</fullName>
    </recommendedName>
</protein>
<dbReference type="EMBL" id="NLAX01000010">
    <property type="protein sequence ID" value="PKS09161.1"/>
    <property type="molecule type" value="Genomic_DNA"/>
</dbReference>
<keyword evidence="1" id="KW-0732">Signal</keyword>
<feature type="chain" id="PRO_5014807417" description="SET domain-containing protein" evidence="1">
    <location>
        <begin position="20"/>
        <end position="404"/>
    </location>
</feature>